<dbReference type="AlphaFoldDB" id="A0A6A5X225"/>
<keyword evidence="2" id="KW-1185">Reference proteome</keyword>
<dbReference type="InterPro" id="IPR053175">
    <property type="entry name" value="DHMBA_Reg_Transcription_Factor"/>
</dbReference>
<dbReference type="Pfam" id="PF11951">
    <property type="entry name" value="Fungal_trans_2"/>
    <property type="match status" value="1"/>
</dbReference>
<evidence type="ECO:0000313" key="2">
    <source>
        <dbReference type="Proteomes" id="UP000799779"/>
    </source>
</evidence>
<dbReference type="OrthoDB" id="5429770at2759"/>
<dbReference type="EMBL" id="ML977560">
    <property type="protein sequence ID" value="KAF2006385.1"/>
    <property type="molecule type" value="Genomic_DNA"/>
</dbReference>
<dbReference type="Proteomes" id="UP000799779">
    <property type="component" value="Unassembled WGS sequence"/>
</dbReference>
<protein>
    <submittedName>
        <fullName evidence="1">Uncharacterized protein</fullName>
    </submittedName>
</protein>
<accession>A0A6A5X225</accession>
<sequence>MWSSALQPIEDAALTYFMSSYVPGSHFEYLPRLHSKTCLNSPLSTTVYAASLAILSLHLGEPSLMNKARNTYAKGLAATNLALKSTTIAVEDSTLTSVLLLSLFEAIVYAGLNTPENWITHTQGALALVKIRGIEQFETETGRRLFRQVSNIIRVTCIQQKARLPQDLVDLQSTAELFYEPNHPHLTFATTIVDLTNFLADLREGFLSPLEAVRSAMQQDQKYVRLLANMPDSWKYRGIFLRTHREDTYANVIHQYPNHHVAQLWNSCRMVRILLSEISYAQAAQMGDPTTPLHSSKALLQEQAVRNIEQAARDICASIPQFSGPSSTDTNTPDKSPIRAYAASVLWPLSAVRGASLASETARSYCVERLRSLGRQLKVPQAERIATHDYELEALKDGLHMFYVT</sequence>
<organism evidence="1 2">
    <name type="scientific">Amniculicola lignicola CBS 123094</name>
    <dbReference type="NCBI Taxonomy" id="1392246"/>
    <lineage>
        <taxon>Eukaryota</taxon>
        <taxon>Fungi</taxon>
        <taxon>Dikarya</taxon>
        <taxon>Ascomycota</taxon>
        <taxon>Pezizomycotina</taxon>
        <taxon>Dothideomycetes</taxon>
        <taxon>Pleosporomycetidae</taxon>
        <taxon>Pleosporales</taxon>
        <taxon>Amniculicolaceae</taxon>
        <taxon>Amniculicola</taxon>
    </lineage>
</organism>
<dbReference type="PANTHER" id="PTHR38791">
    <property type="entry name" value="ZN(II)2CYS6 TRANSCRIPTION FACTOR (EUROFUNG)-RELATED-RELATED"/>
    <property type="match status" value="1"/>
</dbReference>
<evidence type="ECO:0000313" key="1">
    <source>
        <dbReference type="EMBL" id="KAF2006385.1"/>
    </source>
</evidence>
<gene>
    <name evidence="1" type="ORF">P154DRAFT_258347</name>
</gene>
<name>A0A6A5X225_9PLEO</name>
<dbReference type="InterPro" id="IPR021858">
    <property type="entry name" value="Fun_TF"/>
</dbReference>
<reference evidence="1" key="1">
    <citation type="journal article" date="2020" name="Stud. Mycol.">
        <title>101 Dothideomycetes genomes: a test case for predicting lifestyles and emergence of pathogens.</title>
        <authorList>
            <person name="Haridas S."/>
            <person name="Albert R."/>
            <person name="Binder M."/>
            <person name="Bloem J."/>
            <person name="Labutti K."/>
            <person name="Salamov A."/>
            <person name="Andreopoulos B."/>
            <person name="Baker S."/>
            <person name="Barry K."/>
            <person name="Bills G."/>
            <person name="Bluhm B."/>
            <person name="Cannon C."/>
            <person name="Castanera R."/>
            <person name="Culley D."/>
            <person name="Daum C."/>
            <person name="Ezra D."/>
            <person name="Gonzalez J."/>
            <person name="Henrissat B."/>
            <person name="Kuo A."/>
            <person name="Liang C."/>
            <person name="Lipzen A."/>
            <person name="Lutzoni F."/>
            <person name="Magnuson J."/>
            <person name="Mondo S."/>
            <person name="Nolan M."/>
            <person name="Ohm R."/>
            <person name="Pangilinan J."/>
            <person name="Park H.-J."/>
            <person name="Ramirez L."/>
            <person name="Alfaro M."/>
            <person name="Sun H."/>
            <person name="Tritt A."/>
            <person name="Yoshinaga Y."/>
            <person name="Zwiers L.-H."/>
            <person name="Turgeon B."/>
            <person name="Goodwin S."/>
            <person name="Spatafora J."/>
            <person name="Crous P."/>
            <person name="Grigoriev I."/>
        </authorList>
    </citation>
    <scope>NUCLEOTIDE SEQUENCE</scope>
    <source>
        <strain evidence="1">CBS 123094</strain>
    </source>
</reference>
<proteinExistence type="predicted"/>